<sequence>MKKTLVLLLLIVFCLFTYIRTNSADQDPYLIADFSRLFPVKVERVVKGKEEAQLVRLLKEAREKHLTVSIAGQRHSQGGHTYYKDGVVIDMTPYNKILAFDSKSKTITVQAGATWKDIQDYINPFGLSIKTMQSQNVFTVGGSVSINAHGRDIRNGSLIKSVESFRLLLADGQVKQVSRTENSELFPLALGGYGLFGVILDVTLSLTVDEVYRTTTESMKVTDYSRYYLDKVRTNSTIHLHLARISVAPESFLTEMYATNYTVDESIPLKEINKLRTQEKGVIPAKLLFNLNRSFDWGKNAFWDLQEVYFVKQNDAVISRNNAMRSESGFMDYDQPGKNDLLQEYFIPVEDFAGFVDDMKSVLRAEELNLLNITVRYVNKDKEAELSYAQADMFALVCLFNTSLTTEGQLKMKKGIQLIIDKVIKHRGTYYLPYAAYPTLAQFQKVYPNYSEFFAKKDFYDPNHMFMNYFYEAYKGD</sequence>
<evidence type="ECO:0000256" key="1">
    <source>
        <dbReference type="ARBA" id="ARBA00022630"/>
    </source>
</evidence>
<dbReference type="InterPro" id="IPR016166">
    <property type="entry name" value="FAD-bd_PCMH"/>
</dbReference>
<dbReference type="EMBL" id="CP034235">
    <property type="protein sequence ID" value="QGQ97870.1"/>
    <property type="molecule type" value="Genomic_DNA"/>
</dbReference>
<protein>
    <submittedName>
        <fullName evidence="5">FAD-binding oxidoreductase</fullName>
    </submittedName>
</protein>
<dbReference type="GO" id="GO:0016899">
    <property type="term" value="F:oxidoreductase activity, acting on the CH-OH group of donors, oxygen as acceptor"/>
    <property type="evidence" value="ECO:0007669"/>
    <property type="project" value="InterPro"/>
</dbReference>
<dbReference type="SUPFAM" id="SSF55103">
    <property type="entry name" value="FAD-linked oxidases, C-terminal domain"/>
    <property type="match status" value="1"/>
</dbReference>
<reference evidence="6" key="1">
    <citation type="submission" date="2018-11" db="EMBL/GenBank/DDBJ databases">
        <title>Complete genome sequence of Paenibacillus sp. ML311-T8.</title>
        <authorList>
            <person name="Nam Y.-D."/>
            <person name="Kang J."/>
            <person name="Chung W.-H."/>
            <person name="Park Y.S."/>
        </authorList>
    </citation>
    <scope>NUCLEOTIDE SEQUENCE [LARGE SCALE GENOMIC DNA]</scope>
    <source>
        <strain evidence="6">ML311-T8</strain>
    </source>
</reference>
<keyword evidence="6" id="KW-1185">Reference proteome</keyword>
<dbReference type="GO" id="GO:0071949">
    <property type="term" value="F:FAD binding"/>
    <property type="evidence" value="ECO:0007669"/>
    <property type="project" value="InterPro"/>
</dbReference>
<evidence type="ECO:0000259" key="4">
    <source>
        <dbReference type="PROSITE" id="PS51387"/>
    </source>
</evidence>
<dbReference type="PANTHER" id="PTHR43762">
    <property type="entry name" value="L-GULONOLACTONE OXIDASE"/>
    <property type="match status" value="1"/>
</dbReference>
<dbReference type="InterPro" id="IPR016164">
    <property type="entry name" value="FAD-linked_Oxase-like_C"/>
</dbReference>
<dbReference type="Proteomes" id="UP000426246">
    <property type="component" value="Chromosome"/>
</dbReference>
<dbReference type="InterPro" id="IPR016167">
    <property type="entry name" value="FAD-bd_PCMH_sub1"/>
</dbReference>
<dbReference type="PROSITE" id="PS51387">
    <property type="entry name" value="FAD_PCMH"/>
    <property type="match status" value="1"/>
</dbReference>
<dbReference type="KEGG" id="ppsc:EHS13_24775"/>
<organism evidence="5 6">
    <name type="scientific">Paenibacillus psychroresistens</name>
    <dbReference type="NCBI Taxonomy" id="1778678"/>
    <lineage>
        <taxon>Bacteria</taxon>
        <taxon>Bacillati</taxon>
        <taxon>Bacillota</taxon>
        <taxon>Bacilli</taxon>
        <taxon>Bacillales</taxon>
        <taxon>Paenibacillaceae</taxon>
        <taxon>Paenibacillus</taxon>
    </lineage>
</organism>
<evidence type="ECO:0000256" key="3">
    <source>
        <dbReference type="ARBA" id="ARBA00023002"/>
    </source>
</evidence>
<evidence type="ECO:0000313" key="6">
    <source>
        <dbReference type="Proteomes" id="UP000426246"/>
    </source>
</evidence>
<dbReference type="RefSeq" id="WP_155702971.1">
    <property type="nucleotide sequence ID" value="NZ_CP034235.1"/>
</dbReference>
<dbReference type="OrthoDB" id="9768764at2"/>
<keyword evidence="1" id="KW-0285">Flavoprotein</keyword>
<evidence type="ECO:0000313" key="5">
    <source>
        <dbReference type="EMBL" id="QGQ97870.1"/>
    </source>
</evidence>
<keyword evidence="3" id="KW-0560">Oxidoreductase</keyword>
<dbReference type="PANTHER" id="PTHR43762:SF1">
    <property type="entry name" value="D-ARABINONO-1,4-LACTONE OXIDASE"/>
    <property type="match status" value="1"/>
</dbReference>
<gene>
    <name evidence="5" type="ORF">EHS13_24775</name>
</gene>
<name>A0A6B8RNG9_9BACL</name>
<dbReference type="InterPro" id="IPR036318">
    <property type="entry name" value="FAD-bd_PCMH-like_sf"/>
</dbReference>
<dbReference type="InterPro" id="IPR006094">
    <property type="entry name" value="Oxid_FAD_bind_N"/>
</dbReference>
<dbReference type="AlphaFoldDB" id="A0A6B8RNG9"/>
<evidence type="ECO:0000256" key="2">
    <source>
        <dbReference type="ARBA" id="ARBA00022827"/>
    </source>
</evidence>
<dbReference type="Gene3D" id="3.30.465.10">
    <property type="match status" value="1"/>
</dbReference>
<dbReference type="Gene3D" id="3.30.43.10">
    <property type="entry name" value="Uridine Diphospho-n-acetylenolpyruvylglucosamine Reductase, domain 2"/>
    <property type="match status" value="1"/>
</dbReference>
<dbReference type="Pfam" id="PF01565">
    <property type="entry name" value="FAD_binding_4"/>
    <property type="match status" value="1"/>
</dbReference>
<accession>A0A6B8RNG9</accession>
<dbReference type="InterPro" id="IPR010031">
    <property type="entry name" value="FAD_lactone_oxidase-like"/>
</dbReference>
<dbReference type="SUPFAM" id="SSF56176">
    <property type="entry name" value="FAD-binding/transporter-associated domain-like"/>
    <property type="match status" value="1"/>
</dbReference>
<keyword evidence="2" id="KW-0274">FAD</keyword>
<proteinExistence type="predicted"/>
<feature type="domain" description="FAD-binding PCMH-type" evidence="4">
    <location>
        <begin position="38"/>
        <end position="209"/>
    </location>
</feature>
<dbReference type="InterPro" id="IPR016169">
    <property type="entry name" value="FAD-bd_PCMH_sub2"/>
</dbReference>